<accession>A0AAE3SJ49</accession>
<reference evidence="2" key="1">
    <citation type="submission" date="2022-10" db="EMBL/GenBank/DDBJ databases">
        <authorList>
            <person name="Yu W.X."/>
        </authorList>
    </citation>
    <scope>NUCLEOTIDE SEQUENCE</scope>
    <source>
        <strain evidence="2">D04</strain>
    </source>
</reference>
<keyword evidence="3" id="KW-1185">Reference proteome</keyword>
<evidence type="ECO:0000259" key="1">
    <source>
        <dbReference type="Pfam" id="PF12146"/>
    </source>
</evidence>
<name>A0AAE3SJ49_9BACT</name>
<dbReference type="Gene3D" id="3.40.50.1820">
    <property type="entry name" value="alpha/beta hydrolase"/>
    <property type="match status" value="1"/>
</dbReference>
<feature type="domain" description="Serine aminopeptidase S33" evidence="1">
    <location>
        <begin position="29"/>
        <end position="264"/>
    </location>
</feature>
<dbReference type="Pfam" id="PF12146">
    <property type="entry name" value="Hydrolase_4"/>
    <property type="match status" value="1"/>
</dbReference>
<dbReference type="InterPro" id="IPR022742">
    <property type="entry name" value="Hydrolase_4"/>
</dbReference>
<protein>
    <submittedName>
        <fullName evidence="2">Lysophospholipase</fullName>
    </submittedName>
</protein>
<sequence length="296" mass="33189">MDNINHSSFYTYSKDNTLLHGMFWLPKEEIKAVICLVHGLGGHVARFGEVANFFCSKNIGFVGVDLRGHGKSHGKPGVIKNLQCFYDDIEQAVKYVKRFVGEKVPMYVYGNSMGGPLALKMAIDNQDVFKGAILAAPWFKLVKQPRGLVLKMVKLMGVLMPNLTFSSGIKSENFRTSEEMQEKAKSDPLAHKQISARLFCKINHLGKSLLNIGGANVRFPVIIFHGEKDRVTDIKSSIEFQSKYCSDTEFVPLSNARHEIHVEAESGFMLNRIVDWILQQGCCEVVRFESVEAVNV</sequence>
<dbReference type="EMBL" id="JAPDPI010000007">
    <property type="protein sequence ID" value="MCW3805059.1"/>
    <property type="molecule type" value="Genomic_DNA"/>
</dbReference>
<dbReference type="RefSeq" id="WP_301198294.1">
    <property type="nucleotide sequence ID" value="NZ_JAPDPI010000007.1"/>
</dbReference>
<dbReference type="InterPro" id="IPR051044">
    <property type="entry name" value="MAG_DAG_Lipase"/>
</dbReference>
<evidence type="ECO:0000313" key="3">
    <source>
        <dbReference type="Proteomes" id="UP001207408"/>
    </source>
</evidence>
<dbReference type="SUPFAM" id="SSF53474">
    <property type="entry name" value="alpha/beta-Hydrolases"/>
    <property type="match status" value="1"/>
</dbReference>
<dbReference type="InterPro" id="IPR029058">
    <property type="entry name" value="AB_hydrolase_fold"/>
</dbReference>
<organism evidence="2 3">
    <name type="scientific">Plebeiibacterium marinum</name>
    <dbReference type="NCBI Taxonomy" id="2992111"/>
    <lineage>
        <taxon>Bacteria</taxon>
        <taxon>Pseudomonadati</taxon>
        <taxon>Bacteroidota</taxon>
        <taxon>Bacteroidia</taxon>
        <taxon>Marinilabiliales</taxon>
        <taxon>Marinilabiliaceae</taxon>
        <taxon>Plebeiibacterium</taxon>
    </lineage>
</organism>
<dbReference type="Proteomes" id="UP001207408">
    <property type="component" value="Unassembled WGS sequence"/>
</dbReference>
<dbReference type="AlphaFoldDB" id="A0AAE3SJ49"/>
<gene>
    <name evidence="2" type="ORF">OM074_05440</name>
</gene>
<dbReference type="PANTHER" id="PTHR11614">
    <property type="entry name" value="PHOSPHOLIPASE-RELATED"/>
    <property type="match status" value="1"/>
</dbReference>
<proteinExistence type="predicted"/>
<evidence type="ECO:0000313" key="2">
    <source>
        <dbReference type="EMBL" id="MCW3805059.1"/>
    </source>
</evidence>
<dbReference type="InterPro" id="IPR000073">
    <property type="entry name" value="AB_hydrolase_1"/>
</dbReference>
<dbReference type="PRINTS" id="PR00111">
    <property type="entry name" value="ABHYDROLASE"/>
</dbReference>
<comment type="caution">
    <text evidence="2">The sequence shown here is derived from an EMBL/GenBank/DDBJ whole genome shotgun (WGS) entry which is preliminary data.</text>
</comment>